<dbReference type="Gene3D" id="3.40.630.30">
    <property type="match status" value="1"/>
</dbReference>
<name>A0ABM8UF07_9GAMM</name>
<keyword evidence="4" id="KW-1185">Reference proteome</keyword>
<organism evidence="3 4">
    <name type="scientific">Novilysobacter luteus</name>
    <dbReference type="NCBI Taxonomy" id="2822368"/>
    <lineage>
        <taxon>Bacteria</taxon>
        <taxon>Pseudomonadati</taxon>
        <taxon>Pseudomonadota</taxon>
        <taxon>Gammaproteobacteria</taxon>
        <taxon>Lysobacterales</taxon>
        <taxon>Lysobacteraceae</taxon>
        <taxon>Novilysobacter</taxon>
    </lineage>
</organism>
<dbReference type="InterPro" id="IPR000182">
    <property type="entry name" value="GNAT_dom"/>
</dbReference>
<dbReference type="InterPro" id="IPR016181">
    <property type="entry name" value="Acyl_CoA_acyltransferase"/>
</dbReference>
<protein>
    <recommendedName>
        <fullName evidence="2">N-acetyltransferase domain-containing protein</fullName>
    </recommendedName>
</protein>
<gene>
    <name evidence="3" type="ORF">LYB30171_01261</name>
</gene>
<sequence length="184" mass="20282">MAANPLGPTLETERLILRPPVLEDFEGVAELLADEEAARHIGGHMPREAAWRRFLQMPGAWAMQGFAMFSVVDKASGRWIGRAGPWQPEGWPGTEVGWSFLRSAWGKGYAREAAIAAIDWSFDHLGWTEVIHSIAPANTASQALAARLGSVNRGPGRLPPPHQDSPVDIWGQSREEWRARRGSL</sequence>
<evidence type="ECO:0000313" key="4">
    <source>
        <dbReference type="Proteomes" id="UP000680116"/>
    </source>
</evidence>
<dbReference type="EMBL" id="OU015430">
    <property type="protein sequence ID" value="CAG4972639.1"/>
    <property type="molecule type" value="Genomic_DNA"/>
</dbReference>
<accession>A0ABM8UF07</accession>
<dbReference type="Proteomes" id="UP000680116">
    <property type="component" value="Chromosome"/>
</dbReference>
<dbReference type="PANTHER" id="PTHR43792:SF1">
    <property type="entry name" value="N-ACETYLTRANSFERASE DOMAIN-CONTAINING PROTEIN"/>
    <property type="match status" value="1"/>
</dbReference>
<evidence type="ECO:0000259" key="2">
    <source>
        <dbReference type="PROSITE" id="PS51186"/>
    </source>
</evidence>
<dbReference type="InterPro" id="IPR051531">
    <property type="entry name" value="N-acetyltransferase"/>
</dbReference>
<evidence type="ECO:0000256" key="1">
    <source>
        <dbReference type="SAM" id="MobiDB-lite"/>
    </source>
</evidence>
<dbReference type="Pfam" id="PF13302">
    <property type="entry name" value="Acetyltransf_3"/>
    <property type="match status" value="1"/>
</dbReference>
<feature type="region of interest" description="Disordered" evidence="1">
    <location>
        <begin position="151"/>
        <end position="171"/>
    </location>
</feature>
<feature type="domain" description="N-acetyltransferase" evidence="2">
    <location>
        <begin position="15"/>
        <end position="175"/>
    </location>
</feature>
<reference evidence="3 4" key="1">
    <citation type="submission" date="2021-04" db="EMBL/GenBank/DDBJ databases">
        <authorList>
            <person name="Rodrigo-Torres L."/>
            <person name="Arahal R. D."/>
            <person name="Lucena T."/>
        </authorList>
    </citation>
    <scope>NUCLEOTIDE SEQUENCE [LARGE SCALE GENOMIC DNA]</scope>
    <source>
        <strain evidence="3 4">CECT 30171</strain>
    </source>
</reference>
<dbReference type="RefSeq" id="WP_215220183.1">
    <property type="nucleotide sequence ID" value="NZ_OU015430.1"/>
</dbReference>
<evidence type="ECO:0000313" key="3">
    <source>
        <dbReference type="EMBL" id="CAG4972639.1"/>
    </source>
</evidence>
<dbReference type="PROSITE" id="PS51186">
    <property type="entry name" value="GNAT"/>
    <property type="match status" value="1"/>
</dbReference>
<proteinExistence type="predicted"/>
<dbReference type="PANTHER" id="PTHR43792">
    <property type="entry name" value="GNAT FAMILY, PUTATIVE (AFU_ORTHOLOGUE AFUA_3G00765)-RELATED-RELATED"/>
    <property type="match status" value="1"/>
</dbReference>
<dbReference type="SUPFAM" id="SSF55729">
    <property type="entry name" value="Acyl-CoA N-acyltransferases (Nat)"/>
    <property type="match status" value="1"/>
</dbReference>